<evidence type="ECO:0000256" key="6">
    <source>
        <dbReference type="ARBA" id="ARBA00023136"/>
    </source>
</evidence>
<organism evidence="9 10">
    <name type="scientific">Coemansia brasiliensis</name>
    <dbReference type="NCBI Taxonomy" id="2650707"/>
    <lineage>
        <taxon>Eukaryota</taxon>
        <taxon>Fungi</taxon>
        <taxon>Fungi incertae sedis</taxon>
        <taxon>Zoopagomycota</taxon>
        <taxon>Kickxellomycotina</taxon>
        <taxon>Kickxellomycetes</taxon>
        <taxon>Kickxellales</taxon>
        <taxon>Kickxellaceae</taxon>
        <taxon>Coemansia</taxon>
    </lineage>
</organism>
<dbReference type="GO" id="GO:0005789">
    <property type="term" value="C:endoplasmic reticulum membrane"/>
    <property type="evidence" value="ECO:0007669"/>
    <property type="project" value="UniProtKB-SubCell"/>
</dbReference>
<accession>A0A9W8IHW7</accession>
<feature type="compositionally biased region" description="Polar residues" evidence="7">
    <location>
        <begin position="12"/>
        <end position="21"/>
    </location>
</feature>
<feature type="compositionally biased region" description="Basic and acidic residues" evidence="7">
    <location>
        <begin position="1"/>
        <end position="11"/>
    </location>
</feature>
<feature type="compositionally biased region" description="Polar residues" evidence="7">
    <location>
        <begin position="223"/>
        <end position="232"/>
    </location>
</feature>
<comment type="subcellular location">
    <subcellularLocation>
        <location evidence="1">Endoplasmic reticulum membrane</location>
        <topology evidence="1">Peripheral membrane protein</topology>
    </subcellularLocation>
</comment>
<evidence type="ECO:0000256" key="1">
    <source>
        <dbReference type="ARBA" id="ARBA00004406"/>
    </source>
</evidence>
<dbReference type="PANTHER" id="PTHR13254">
    <property type="entry name" value="GOLGI AUTOANTIGEN, GOLGIN SUBFAMILY A, 7"/>
    <property type="match status" value="1"/>
</dbReference>
<dbReference type="AlphaFoldDB" id="A0A9W8IHW7"/>
<dbReference type="InterPro" id="IPR051371">
    <property type="entry name" value="Ras_palmitoyltransferase"/>
</dbReference>
<evidence type="ECO:0000256" key="7">
    <source>
        <dbReference type="SAM" id="MobiDB-lite"/>
    </source>
</evidence>
<feature type="compositionally biased region" description="Pro residues" evidence="7">
    <location>
        <begin position="172"/>
        <end position="181"/>
    </location>
</feature>
<evidence type="ECO:0000256" key="4">
    <source>
        <dbReference type="ARBA" id="ARBA00018463"/>
    </source>
</evidence>
<gene>
    <name evidence="9" type="primary">GOLGA7</name>
    <name evidence="9" type="ORF">IWW36_000210</name>
</gene>
<keyword evidence="5" id="KW-0256">Endoplasmic reticulum</keyword>
<comment type="caution">
    <text evidence="9">The sequence shown here is derived from an EMBL/GenBank/DDBJ whole genome shotgun (WGS) entry which is preliminary data.</text>
</comment>
<name>A0A9W8IHW7_9FUNG</name>
<evidence type="ECO:0000256" key="3">
    <source>
        <dbReference type="ARBA" id="ARBA00011396"/>
    </source>
</evidence>
<feature type="region of interest" description="Disordered" evidence="7">
    <location>
        <begin position="151"/>
        <end position="262"/>
    </location>
</feature>
<dbReference type="InterPro" id="IPR019383">
    <property type="entry name" value="Golgin_A_7/ERF4"/>
</dbReference>
<dbReference type="PANTHER" id="PTHR13254:SF0">
    <property type="entry name" value="GOLGIN SUBFAMILY A MEMBER 7_ERF4 DOMAIN-CONTAINING PROTEIN"/>
    <property type="match status" value="1"/>
</dbReference>
<feature type="domain" description="Golgin subfamily A member 7/ERF4" evidence="8">
    <location>
        <begin position="275"/>
        <end position="387"/>
    </location>
</feature>
<dbReference type="OrthoDB" id="2190159at2759"/>
<dbReference type="Proteomes" id="UP001139887">
    <property type="component" value="Unassembled WGS sequence"/>
</dbReference>
<keyword evidence="10" id="KW-1185">Reference proteome</keyword>
<evidence type="ECO:0000259" key="8">
    <source>
        <dbReference type="Pfam" id="PF10256"/>
    </source>
</evidence>
<sequence length="391" mass="43217">MSNDSSSEHWSFENLTQSTDSGHPLITNNSNNDSLKNLNLPLSLVLHSDIRNSSKSKPLPARSPSNGSTHTTYFLRRQAGRRPDSVTSETLSVYSPQQHSSQQRLLYSQTSEHSMFERLSESAGRTTDSIPSPVAAPVAIPTGKRQSVYSDRAVFSLSRSPDRSLRPYGSASPPPTTPPPVHSRQSEASGRASNGCGSDDRLDAMRQSPQRHYQQQDSRQQSIVALSRNSAQGPRDDASPSRLAAGQDPLASKSYGLPATSDAIPQPANEAWRRVRVERDYSQGDIRRFVVAMPEQLDGRVDELKFKRFVRRLNKMLADAEGATLRNVLEGCLAYATLYISTLVIKPHFKKTIERISAFVARENKELFGPAGLLVIDPLQTAFMFIEIVVL</sequence>
<feature type="compositionally biased region" description="Low complexity" evidence="7">
    <location>
        <begin position="129"/>
        <end position="138"/>
    </location>
</feature>
<evidence type="ECO:0000313" key="9">
    <source>
        <dbReference type="EMBL" id="KAJ2852581.1"/>
    </source>
</evidence>
<dbReference type="GO" id="GO:0006612">
    <property type="term" value="P:protein targeting to membrane"/>
    <property type="evidence" value="ECO:0007669"/>
    <property type="project" value="TreeGrafter"/>
</dbReference>
<reference evidence="9" key="1">
    <citation type="submission" date="2022-07" db="EMBL/GenBank/DDBJ databases">
        <title>Phylogenomic reconstructions and comparative analyses of Kickxellomycotina fungi.</title>
        <authorList>
            <person name="Reynolds N.K."/>
            <person name="Stajich J.E."/>
            <person name="Barry K."/>
            <person name="Grigoriev I.V."/>
            <person name="Crous P."/>
            <person name="Smith M.E."/>
        </authorList>
    </citation>
    <scope>NUCLEOTIDE SEQUENCE</scope>
    <source>
        <strain evidence="9">NRRL 1566</strain>
    </source>
</reference>
<feature type="compositionally biased region" description="Low complexity" evidence="7">
    <location>
        <begin position="210"/>
        <end position="222"/>
    </location>
</feature>
<dbReference type="GO" id="GO:0002178">
    <property type="term" value="C:palmitoyltransferase complex"/>
    <property type="evidence" value="ECO:0007669"/>
    <property type="project" value="TreeGrafter"/>
</dbReference>
<evidence type="ECO:0000256" key="2">
    <source>
        <dbReference type="ARBA" id="ARBA00007732"/>
    </source>
</evidence>
<feature type="region of interest" description="Disordered" evidence="7">
    <location>
        <begin position="1"/>
        <end position="34"/>
    </location>
</feature>
<dbReference type="EMBL" id="JANBUW010000002">
    <property type="protein sequence ID" value="KAJ2852581.1"/>
    <property type="molecule type" value="Genomic_DNA"/>
</dbReference>
<comment type="similarity">
    <text evidence="2">Belongs to the ERF4 family.</text>
</comment>
<keyword evidence="6" id="KW-0472">Membrane</keyword>
<proteinExistence type="inferred from homology"/>
<evidence type="ECO:0000256" key="5">
    <source>
        <dbReference type="ARBA" id="ARBA00022824"/>
    </source>
</evidence>
<evidence type="ECO:0000313" key="10">
    <source>
        <dbReference type="Proteomes" id="UP001139887"/>
    </source>
</evidence>
<feature type="compositionally biased region" description="Polar residues" evidence="7">
    <location>
        <begin position="85"/>
        <end position="113"/>
    </location>
</feature>
<dbReference type="Pfam" id="PF10256">
    <property type="entry name" value="Erf4"/>
    <property type="match status" value="1"/>
</dbReference>
<feature type="region of interest" description="Disordered" evidence="7">
    <location>
        <begin position="51"/>
        <end position="138"/>
    </location>
</feature>
<feature type="compositionally biased region" description="Polar residues" evidence="7">
    <location>
        <begin position="186"/>
        <end position="196"/>
    </location>
</feature>
<comment type="subunit">
    <text evidence="3">Interacts with ERF2.</text>
</comment>
<feature type="compositionally biased region" description="Polar residues" evidence="7">
    <location>
        <begin position="63"/>
        <end position="72"/>
    </location>
</feature>
<protein>
    <recommendedName>
        <fullName evidence="4">Ras modification protein ERF4</fullName>
    </recommendedName>
</protein>